<dbReference type="EMBL" id="FO203522">
    <property type="protein sequence ID" value="CCO24900.1"/>
    <property type="molecule type" value="Genomic_DNA"/>
</dbReference>
<dbReference type="InterPro" id="IPR021731">
    <property type="entry name" value="AMIN_dom"/>
</dbReference>
<protein>
    <recommendedName>
        <fullName evidence="1">AMIN domain-containing protein</fullName>
    </recommendedName>
</protein>
<dbReference type="Gene3D" id="2.60.40.3500">
    <property type="match status" value="1"/>
</dbReference>
<name>L0RFC8_9BACT</name>
<dbReference type="Pfam" id="PF11741">
    <property type="entry name" value="AMIN"/>
    <property type="match status" value="1"/>
</dbReference>
<evidence type="ECO:0000313" key="3">
    <source>
        <dbReference type="Proteomes" id="UP000010808"/>
    </source>
</evidence>
<dbReference type="HOGENOM" id="CLU_945694_0_0_7"/>
<gene>
    <name evidence="2" type="ORF">DESAM_22633</name>
</gene>
<evidence type="ECO:0000259" key="1">
    <source>
        <dbReference type="Pfam" id="PF11741"/>
    </source>
</evidence>
<dbReference type="eggNOG" id="ENOG5033AFR">
    <property type="taxonomic scope" value="Bacteria"/>
</dbReference>
<evidence type="ECO:0000313" key="2">
    <source>
        <dbReference type="EMBL" id="CCO24900.1"/>
    </source>
</evidence>
<dbReference type="PATRIC" id="fig|1121451.3.peg.2843"/>
<proteinExistence type="predicted"/>
<organism evidence="2 3">
    <name type="scientific">Maridesulfovibrio hydrothermalis AM13 = DSM 14728</name>
    <dbReference type="NCBI Taxonomy" id="1121451"/>
    <lineage>
        <taxon>Bacteria</taxon>
        <taxon>Pseudomonadati</taxon>
        <taxon>Thermodesulfobacteriota</taxon>
        <taxon>Desulfovibrionia</taxon>
        <taxon>Desulfovibrionales</taxon>
        <taxon>Desulfovibrionaceae</taxon>
        <taxon>Maridesulfovibrio</taxon>
    </lineage>
</organism>
<keyword evidence="3" id="KW-1185">Reference proteome</keyword>
<accession>L0RFC8</accession>
<sequence length="321" mass="35493">MGNPKACEGMGGVCMTKKSRKIVQCPFCDSNRLYFRRGLVSDVLISLLLPLKSYTCGSCSRSFRRFGNYFTSKQALVHVFGLLAILALINPQALNPQNWFLEEQKIEVKTTDTEKAAYDLSVEQENPLLETTAVTDIPLLSMAITNSTNSSFIVENGTISVISNATNSTFTKNIPTANTTSSTILSFNGTDVINATEHVEKEQITKSTPEPVEEKHGLQNGKLKSIYFKAVDGKTRINLDLGGSPLSYTSFFLRTPDRLVVDIHGNWDYFGPTTLKPENPIFSKFRIGIYDDKIRMVMDLKGQTPAPVITKTGTGLNIDVK</sequence>
<dbReference type="KEGG" id="dhy:DESAM_22633"/>
<dbReference type="STRING" id="1121451.DESAM_22633"/>
<dbReference type="AlphaFoldDB" id="L0RFC8"/>
<feature type="domain" description="AMIN" evidence="1">
    <location>
        <begin position="226"/>
        <end position="319"/>
    </location>
</feature>
<dbReference type="Proteomes" id="UP000010808">
    <property type="component" value="Chromosome"/>
</dbReference>
<reference evidence="2 3" key="1">
    <citation type="submission" date="2012-10" db="EMBL/GenBank/DDBJ databases">
        <authorList>
            <person name="Genoscope - CEA"/>
        </authorList>
    </citation>
    <scope>NUCLEOTIDE SEQUENCE [LARGE SCALE GENOMIC DNA]</scope>
    <source>
        <strain evidence="3">AM13 / DSM 14728</strain>
    </source>
</reference>